<evidence type="ECO:0000256" key="7">
    <source>
        <dbReference type="SAM" id="Phobius"/>
    </source>
</evidence>
<keyword evidence="5 7" id="KW-0472">Membrane</keyword>
<dbReference type="SUPFAM" id="SSF103473">
    <property type="entry name" value="MFS general substrate transporter"/>
    <property type="match status" value="1"/>
</dbReference>
<dbReference type="Proteomes" id="UP001265746">
    <property type="component" value="Unassembled WGS sequence"/>
</dbReference>
<feature type="transmembrane region" description="Helical" evidence="7">
    <location>
        <begin position="145"/>
        <end position="167"/>
    </location>
</feature>
<dbReference type="GO" id="GO:0022857">
    <property type="term" value="F:transmembrane transporter activity"/>
    <property type="evidence" value="ECO:0007669"/>
    <property type="project" value="InterPro"/>
</dbReference>
<feature type="transmembrane region" description="Helical" evidence="7">
    <location>
        <begin position="460"/>
        <end position="482"/>
    </location>
</feature>
<dbReference type="FunFam" id="1.20.1250.20:FF:000064">
    <property type="entry name" value="MFS allantoate transporter"/>
    <property type="match status" value="1"/>
</dbReference>
<feature type="transmembrane region" description="Helical" evidence="7">
    <location>
        <begin position="344"/>
        <end position="361"/>
    </location>
</feature>
<dbReference type="Pfam" id="PF07690">
    <property type="entry name" value="MFS_1"/>
    <property type="match status" value="1"/>
</dbReference>
<feature type="transmembrane region" description="Helical" evidence="7">
    <location>
        <begin position="74"/>
        <end position="91"/>
    </location>
</feature>
<keyword evidence="3 7" id="KW-0812">Transmembrane</keyword>
<keyword evidence="2" id="KW-0813">Transport</keyword>
<feature type="transmembrane region" description="Helical" evidence="7">
    <location>
        <begin position="206"/>
        <end position="225"/>
    </location>
</feature>
<feature type="transmembrane region" description="Helical" evidence="7">
    <location>
        <begin position="432"/>
        <end position="454"/>
    </location>
</feature>
<proteinExistence type="inferred from homology"/>
<feature type="transmembrane region" description="Helical" evidence="7">
    <location>
        <begin position="373"/>
        <end position="389"/>
    </location>
</feature>
<evidence type="ECO:0000256" key="1">
    <source>
        <dbReference type="ARBA" id="ARBA00004141"/>
    </source>
</evidence>
<dbReference type="InterPro" id="IPR011701">
    <property type="entry name" value="MFS"/>
</dbReference>
<comment type="subcellular location">
    <subcellularLocation>
        <location evidence="1">Membrane</location>
        <topology evidence="1">Multi-pass membrane protein</topology>
    </subcellularLocation>
</comment>
<feature type="transmembrane region" description="Helical" evidence="7">
    <location>
        <begin position="173"/>
        <end position="194"/>
    </location>
</feature>
<dbReference type="Gene3D" id="1.20.1250.20">
    <property type="entry name" value="MFS general substrate transporter like domains"/>
    <property type="match status" value="1"/>
</dbReference>
<evidence type="ECO:0000256" key="5">
    <source>
        <dbReference type="ARBA" id="ARBA00023136"/>
    </source>
</evidence>
<evidence type="ECO:0000256" key="2">
    <source>
        <dbReference type="ARBA" id="ARBA00022448"/>
    </source>
</evidence>
<dbReference type="PANTHER" id="PTHR43791:SF81">
    <property type="entry name" value="TRANSPORTER, PUTATIVE (AFU_ORTHOLOGUE AFUA_7G01190)-RELATED"/>
    <property type="match status" value="1"/>
</dbReference>
<dbReference type="EMBL" id="JAUJFL010000008">
    <property type="protein sequence ID" value="KAK2598814.1"/>
    <property type="molecule type" value="Genomic_DNA"/>
</dbReference>
<dbReference type="InterPro" id="IPR036259">
    <property type="entry name" value="MFS_trans_sf"/>
</dbReference>
<keyword evidence="4 7" id="KW-1133">Transmembrane helix</keyword>
<dbReference type="PANTHER" id="PTHR43791">
    <property type="entry name" value="PERMEASE-RELATED"/>
    <property type="match status" value="1"/>
</dbReference>
<dbReference type="AlphaFoldDB" id="A0AAD9VXU1"/>
<evidence type="ECO:0000256" key="3">
    <source>
        <dbReference type="ARBA" id="ARBA00022692"/>
    </source>
</evidence>
<feature type="transmembrane region" description="Helical" evidence="7">
    <location>
        <begin position="237"/>
        <end position="256"/>
    </location>
</feature>
<organism evidence="8 9">
    <name type="scientific">Phomopsis amygdali</name>
    <name type="common">Fusicoccum amygdali</name>
    <dbReference type="NCBI Taxonomy" id="1214568"/>
    <lineage>
        <taxon>Eukaryota</taxon>
        <taxon>Fungi</taxon>
        <taxon>Dikarya</taxon>
        <taxon>Ascomycota</taxon>
        <taxon>Pezizomycotina</taxon>
        <taxon>Sordariomycetes</taxon>
        <taxon>Sordariomycetidae</taxon>
        <taxon>Diaporthales</taxon>
        <taxon>Diaporthaceae</taxon>
        <taxon>Diaporthe</taxon>
    </lineage>
</organism>
<evidence type="ECO:0000256" key="4">
    <source>
        <dbReference type="ARBA" id="ARBA00022989"/>
    </source>
</evidence>
<evidence type="ECO:0000256" key="6">
    <source>
        <dbReference type="ARBA" id="ARBA00037968"/>
    </source>
</evidence>
<dbReference type="GO" id="GO:0016020">
    <property type="term" value="C:membrane"/>
    <property type="evidence" value="ECO:0007669"/>
    <property type="project" value="UniProtKB-SubCell"/>
</dbReference>
<accession>A0AAD9VXU1</accession>
<evidence type="ECO:0000313" key="8">
    <source>
        <dbReference type="EMBL" id="KAK2598814.1"/>
    </source>
</evidence>
<protein>
    <submittedName>
        <fullName evidence="8">Uncharacterized protein</fullName>
    </submittedName>
</protein>
<feature type="transmembrane region" description="Helical" evidence="7">
    <location>
        <begin position="304"/>
        <end position="324"/>
    </location>
</feature>
<name>A0AAD9VXU1_PHOAM</name>
<gene>
    <name evidence="8" type="ORF">N8I77_012201</name>
</gene>
<comment type="similarity">
    <text evidence="6">Belongs to the major facilitator superfamily. Allantoate permease family.</text>
</comment>
<reference evidence="8" key="1">
    <citation type="submission" date="2023-06" db="EMBL/GenBank/DDBJ databases">
        <authorList>
            <person name="Noh H."/>
        </authorList>
    </citation>
    <scope>NUCLEOTIDE SEQUENCE</scope>
    <source>
        <strain evidence="8">DUCC20226</strain>
    </source>
</reference>
<sequence>MATPDEKIAPEKQPTTVEGADDNVSISRIKSITQGEIVSLDASEVFLREHNFSDEYLAELLADTDKNKRLVRKIDMIVLPLLAGTYVLQYIDKQAMSYAAVFDLFSSTGITQDQYAWFTSMFYLAYLVAEYPWMWAAQKTRMAKIVSACVVGWGAILMITAACHNFAGFGTCRFLLGIFEAPITTCFMMIVAMWYTRPEQPFRAGVFYCCNGFGSMIGGLLTYGIGQIETFPVWKAIFLLCGGVTVIWGIVMLLFLPDSILTAKRFTLEEKALLIARGRLAKTGILNKTIKWAQVGEAFADPQVWLLFSFVLFNEVINGGYASFGKLIVKGLVTDPLKTTALGIPQGAFQVIWILSGTYIASHYKNQRTTVMALYNIPTIIGVSLIWRMDRSDYANKIGVLIGYYISGSYVASLVLALQMPSANLGGYTKRTSSSALVFLAYCAGNVIGPHAFLQQESPYYRTGCIVILACAVAQVCLALGLRMLLQMRNKRRDDAAAAAQTQHDDAFDGADATDFENPEFRYLL</sequence>
<feature type="transmembrane region" description="Helical" evidence="7">
    <location>
        <begin position="115"/>
        <end position="133"/>
    </location>
</feature>
<evidence type="ECO:0000313" key="9">
    <source>
        <dbReference type="Proteomes" id="UP001265746"/>
    </source>
</evidence>
<comment type="caution">
    <text evidence="8">The sequence shown here is derived from an EMBL/GenBank/DDBJ whole genome shotgun (WGS) entry which is preliminary data.</text>
</comment>
<feature type="transmembrane region" description="Helical" evidence="7">
    <location>
        <begin position="401"/>
        <end position="420"/>
    </location>
</feature>
<keyword evidence="9" id="KW-1185">Reference proteome</keyword>